<sequence length="70" mass="8164">MCLCKVQFAKVPVLLTNDFGLSDFMTRCYVYTMVRRRAIKASDRYETDAQKYRIPKSTELSKHEDDPSVP</sequence>
<evidence type="ECO:0000313" key="1">
    <source>
        <dbReference type="EMBL" id="OXU28788.1"/>
    </source>
</evidence>
<accession>A0A232FE84</accession>
<dbReference type="EMBL" id="NNAY01000379">
    <property type="protein sequence ID" value="OXU28788.1"/>
    <property type="molecule type" value="Genomic_DNA"/>
</dbReference>
<name>A0A232FE84_9HYME</name>
<dbReference type="Proteomes" id="UP000215335">
    <property type="component" value="Unassembled WGS sequence"/>
</dbReference>
<protein>
    <submittedName>
        <fullName evidence="1">Uncharacterized protein</fullName>
    </submittedName>
</protein>
<proteinExistence type="predicted"/>
<evidence type="ECO:0000313" key="2">
    <source>
        <dbReference type="Proteomes" id="UP000215335"/>
    </source>
</evidence>
<reference evidence="1 2" key="1">
    <citation type="journal article" date="2017" name="Curr. Biol.">
        <title>The Evolution of Venom by Co-option of Single-Copy Genes.</title>
        <authorList>
            <person name="Martinson E.O."/>
            <person name="Mrinalini"/>
            <person name="Kelkar Y.D."/>
            <person name="Chang C.H."/>
            <person name="Werren J.H."/>
        </authorList>
    </citation>
    <scope>NUCLEOTIDE SEQUENCE [LARGE SCALE GENOMIC DNA]</scope>
    <source>
        <strain evidence="1 2">Alberta</strain>
        <tissue evidence="1">Whole body</tissue>
    </source>
</reference>
<organism evidence="1 2">
    <name type="scientific">Trichomalopsis sarcophagae</name>
    <dbReference type="NCBI Taxonomy" id="543379"/>
    <lineage>
        <taxon>Eukaryota</taxon>
        <taxon>Metazoa</taxon>
        <taxon>Ecdysozoa</taxon>
        <taxon>Arthropoda</taxon>
        <taxon>Hexapoda</taxon>
        <taxon>Insecta</taxon>
        <taxon>Pterygota</taxon>
        <taxon>Neoptera</taxon>
        <taxon>Endopterygota</taxon>
        <taxon>Hymenoptera</taxon>
        <taxon>Apocrita</taxon>
        <taxon>Proctotrupomorpha</taxon>
        <taxon>Chalcidoidea</taxon>
        <taxon>Pteromalidae</taxon>
        <taxon>Pteromalinae</taxon>
        <taxon>Trichomalopsis</taxon>
    </lineage>
</organism>
<gene>
    <name evidence="1" type="ORF">TSAR_009302</name>
</gene>
<dbReference type="AlphaFoldDB" id="A0A232FE84"/>
<comment type="caution">
    <text evidence="1">The sequence shown here is derived from an EMBL/GenBank/DDBJ whole genome shotgun (WGS) entry which is preliminary data.</text>
</comment>
<keyword evidence="2" id="KW-1185">Reference proteome</keyword>